<dbReference type="HOGENOM" id="CLU_1659922_0_0_4"/>
<proteinExistence type="predicted"/>
<dbReference type="AlphaFoldDB" id="Q3SJ49"/>
<reference evidence="1 2" key="1">
    <citation type="journal article" date="2006" name="J. Bacteriol.">
        <title>The genome sequence of the obligately chemolithoautotrophic, facultatively anaerobic bacterium Thiobacillus denitrificans.</title>
        <authorList>
            <person name="Beller H.R."/>
            <person name="Chain P.S."/>
            <person name="Letain T.E."/>
            <person name="Chakicherla A."/>
            <person name="Larimer F.W."/>
            <person name="Richardson P.M."/>
            <person name="Coleman M.A."/>
            <person name="Wood A.P."/>
            <person name="Kelly D.P."/>
        </authorList>
    </citation>
    <scope>NUCLEOTIDE SEQUENCE [LARGE SCALE GENOMIC DNA]</scope>
    <source>
        <strain evidence="1 2">ATCC 25259</strain>
    </source>
</reference>
<dbReference type="eggNOG" id="ENOG5032ZFK">
    <property type="taxonomic scope" value="Bacteria"/>
</dbReference>
<organism evidence="1 2">
    <name type="scientific">Thiobacillus denitrificans (strain ATCC 25259 / T1)</name>
    <dbReference type="NCBI Taxonomy" id="292415"/>
    <lineage>
        <taxon>Bacteria</taxon>
        <taxon>Pseudomonadati</taxon>
        <taxon>Pseudomonadota</taxon>
        <taxon>Betaproteobacteria</taxon>
        <taxon>Nitrosomonadales</taxon>
        <taxon>Thiobacillaceae</taxon>
        <taxon>Thiobacillus</taxon>
    </lineage>
</organism>
<evidence type="ECO:0000313" key="1">
    <source>
        <dbReference type="EMBL" id="AAZ97321.1"/>
    </source>
</evidence>
<dbReference type="EMBL" id="CP000116">
    <property type="protein sequence ID" value="AAZ97321.1"/>
    <property type="molecule type" value="Genomic_DNA"/>
</dbReference>
<dbReference type="KEGG" id="tbd:Tbd_1368"/>
<name>Q3SJ49_THIDA</name>
<sequence length="159" mass="16444">MFLRRKLADHACSTTSSCYNPKVRGLIEERVVSKLLLILVLNGLLADPSAALDNGVRVNLDPRNGSGQTGVATLIPAGKKTRVVIDLSGAPEKAQSASIQLGPCDASGSSAKWTLKPLREGRSITLVPASIDTLVKQPAAVNVRGSGTQSAVACGNISG</sequence>
<gene>
    <name evidence="1" type="ordered locus">Tbd_1368</name>
</gene>
<accession>Q3SJ49</accession>
<keyword evidence="2" id="KW-1185">Reference proteome</keyword>
<protein>
    <submittedName>
        <fullName evidence="1">Uncharacterized protein</fullName>
    </submittedName>
</protein>
<evidence type="ECO:0000313" key="2">
    <source>
        <dbReference type="Proteomes" id="UP000008291"/>
    </source>
</evidence>
<dbReference type="Proteomes" id="UP000008291">
    <property type="component" value="Chromosome"/>
</dbReference>